<proteinExistence type="predicted"/>
<feature type="region of interest" description="Disordered" evidence="1">
    <location>
        <begin position="52"/>
        <end position="106"/>
    </location>
</feature>
<gene>
    <name evidence="2" type="ORF">GCM10022215_30730</name>
</gene>
<reference evidence="3" key="1">
    <citation type="journal article" date="2019" name="Int. J. Syst. Evol. Microbiol.">
        <title>The Global Catalogue of Microorganisms (GCM) 10K type strain sequencing project: providing services to taxonomists for standard genome sequencing and annotation.</title>
        <authorList>
            <consortium name="The Broad Institute Genomics Platform"/>
            <consortium name="The Broad Institute Genome Sequencing Center for Infectious Disease"/>
            <person name="Wu L."/>
            <person name="Ma J."/>
        </authorList>
    </citation>
    <scope>NUCLEOTIDE SEQUENCE [LARGE SCALE GENOMIC DNA]</scope>
    <source>
        <strain evidence="3">JCM 16703</strain>
    </source>
</reference>
<organism evidence="2 3">
    <name type="scientific">Nocardioides fonticola</name>
    <dbReference type="NCBI Taxonomy" id="450363"/>
    <lineage>
        <taxon>Bacteria</taxon>
        <taxon>Bacillati</taxon>
        <taxon>Actinomycetota</taxon>
        <taxon>Actinomycetes</taxon>
        <taxon>Propionibacteriales</taxon>
        <taxon>Nocardioidaceae</taxon>
        <taxon>Nocardioides</taxon>
    </lineage>
</organism>
<sequence>MRKLVRDEFLDGVFIDRDAYRGWPEVRHLGLTAGPFREHGLDAIGVLSHQHPTVARSETRVAKSEGSRTSREGAARHPGRRTIGRCDGVPPPRPAPDGHQPRPLAATGADVVLVLLDRQEPVDTVTAVGLSEPS</sequence>
<dbReference type="EMBL" id="BAAAZH010000024">
    <property type="protein sequence ID" value="GAA4123749.1"/>
    <property type="molecule type" value="Genomic_DNA"/>
</dbReference>
<evidence type="ECO:0000313" key="3">
    <source>
        <dbReference type="Proteomes" id="UP001501495"/>
    </source>
</evidence>
<dbReference type="Proteomes" id="UP001501495">
    <property type="component" value="Unassembled WGS sequence"/>
</dbReference>
<accession>A0ABP7XQH5</accession>
<feature type="compositionally biased region" description="Basic and acidic residues" evidence="1">
    <location>
        <begin position="57"/>
        <end position="75"/>
    </location>
</feature>
<comment type="caution">
    <text evidence="2">The sequence shown here is derived from an EMBL/GenBank/DDBJ whole genome shotgun (WGS) entry which is preliminary data.</text>
</comment>
<evidence type="ECO:0000256" key="1">
    <source>
        <dbReference type="SAM" id="MobiDB-lite"/>
    </source>
</evidence>
<evidence type="ECO:0000313" key="2">
    <source>
        <dbReference type="EMBL" id="GAA4123749.1"/>
    </source>
</evidence>
<protein>
    <submittedName>
        <fullName evidence="2">Uncharacterized protein</fullName>
    </submittedName>
</protein>
<name>A0ABP7XQH5_9ACTN</name>
<keyword evidence="3" id="KW-1185">Reference proteome</keyword>